<accession>A0A6A7CC39</accession>
<dbReference type="EMBL" id="MU005957">
    <property type="protein sequence ID" value="KAF2864569.1"/>
    <property type="molecule type" value="Genomic_DNA"/>
</dbReference>
<dbReference type="Proteomes" id="UP000799421">
    <property type="component" value="Unassembled WGS sequence"/>
</dbReference>
<evidence type="ECO:0000256" key="1">
    <source>
        <dbReference type="SAM" id="MobiDB-lite"/>
    </source>
</evidence>
<dbReference type="PANTHER" id="PTHR21575">
    <property type="entry name" value="PROTEIN HID1"/>
    <property type="match status" value="1"/>
</dbReference>
<name>A0A6A7CC39_9PEZI</name>
<dbReference type="PANTHER" id="PTHR21575:SF12">
    <property type="entry name" value="PROTEIN HID1"/>
    <property type="match status" value="1"/>
</dbReference>
<gene>
    <name evidence="2" type="ORF">K470DRAFT_254202</name>
</gene>
<dbReference type="AlphaFoldDB" id="A0A6A7CC39"/>
<reference evidence="2" key="1">
    <citation type="journal article" date="2020" name="Stud. Mycol.">
        <title>101 Dothideomycetes genomes: a test case for predicting lifestyles and emergence of pathogens.</title>
        <authorList>
            <person name="Haridas S."/>
            <person name="Albert R."/>
            <person name="Binder M."/>
            <person name="Bloem J."/>
            <person name="Labutti K."/>
            <person name="Salamov A."/>
            <person name="Andreopoulos B."/>
            <person name="Baker S."/>
            <person name="Barry K."/>
            <person name="Bills G."/>
            <person name="Bluhm B."/>
            <person name="Cannon C."/>
            <person name="Castanera R."/>
            <person name="Culley D."/>
            <person name="Daum C."/>
            <person name="Ezra D."/>
            <person name="Gonzalez J."/>
            <person name="Henrissat B."/>
            <person name="Kuo A."/>
            <person name="Liang C."/>
            <person name="Lipzen A."/>
            <person name="Lutzoni F."/>
            <person name="Magnuson J."/>
            <person name="Mondo S."/>
            <person name="Nolan M."/>
            <person name="Ohm R."/>
            <person name="Pangilinan J."/>
            <person name="Park H.-J."/>
            <person name="Ramirez L."/>
            <person name="Alfaro M."/>
            <person name="Sun H."/>
            <person name="Tritt A."/>
            <person name="Yoshinaga Y."/>
            <person name="Zwiers L.-H."/>
            <person name="Turgeon B."/>
            <person name="Goodwin S."/>
            <person name="Spatafora J."/>
            <person name="Crous P."/>
            <person name="Grigoriev I."/>
        </authorList>
    </citation>
    <scope>NUCLEOTIDE SEQUENCE</scope>
    <source>
        <strain evidence="2">CBS 480.64</strain>
    </source>
</reference>
<dbReference type="GO" id="GO:0005797">
    <property type="term" value="C:Golgi medial cisterna"/>
    <property type="evidence" value="ECO:0007669"/>
    <property type="project" value="TreeGrafter"/>
</dbReference>
<proteinExistence type="predicted"/>
<dbReference type="Pfam" id="PF12722">
    <property type="entry name" value="Hid1"/>
    <property type="match status" value="1"/>
</dbReference>
<keyword evidence="3" id="KW-1185">Reference proteome</keyword>
<evidence type="ECO:0000313" key="3">
    <source>
        <dbReference type="Proteomes" id="UP000799421"/>
    </source>
</evidence>
<protein>
    <submittedName>
        <fullName evidence="2">Uncharacterized protein</fullName>
    </submittedName>
</protein>
<evidence type="ECO:0000313" key="2">
    <source>
        <dbReference type="EMBL" id="KAF2864569.1"/>
    </source>
</evidence>
<dbReference type="OrthoDB" id="432953at2759"/>
<feature type="region of interest" description="Disordered" evidence="1">
    <location>
        <begin position="146"/>
        <end position="181"/>
    </location>
</feature>
<sequence length="577" mass="65745">MGASESKLGFKQGIFRLAEEDNIPPTDPLWAKFYQLPETADDVLALWSPNDLHALTLTRPDDRPLPNTQVHPRKNLETLVYTCISRLHHLQALSANAEQQRSSSLEALNCIRMLTRAFPYIYEAEHISQWEHRFFWKPQTPQQVWDKRNNRPGSWVDGLNPQADLDLTSDGPSEEHASEKVLDPPLGEQLIDILVRYLFWPGFTLPKKQSTDGSSEQRADFRIWNSGIGCRYSAGMTKENEKNAVEVLRLLLSLCSRQMYIPPHAVSAADVRPLVYITTKTDRQIVLTLICSLLNTILKYNPASWIVPLEWSSDGDPRTRLVHTSLQFLLVLLLYSEPSGETNQFRKAMGRLHRAEDFQFIQQGITMVLTQPVSGINIPGMQRECPWAGEALSLFWELLQVNKRFQLFIIETDRVHDFVVMVLYYAMAYKDEPAKQGLIRMCALILQTLSVDSSFGKRLNKVFVGQDSLPASVKINHFHGSYADFLVTTIHTLMTTTKGRLDSIYPTFLAIIYNVSPYVKDLQRATSSKILDLFIQLSNPKFLLEKETNYTLLVTLLQAISTTLAWQSECRSLATLP</sequence>
<dbReference type="GO" id="GO:0000138">
    <property type="term" value="C:Golgi trans cisterna"/>
    <property type="evidence" value="ECO:0007669"/>
    <property type="project" value="TreeGrafter"/>
</dbReference>
<organism evidence="2 3">
    <name type="scientific">Piedraia hortae CBS 480.64</name>
    <dbReference type="NCBI Taxonomy" id="1314780"/>
    <lineage>
        <taxon>Eukaryota</taxon>
        <taxon>Fungi</taxon>
        <taxon>Dikarya</taxon>
        <taxon>Ascomycota</taxon>
        <taxon>Pezizomycotina</taxon>
        <taxon>Dothideomycetes</taxon>
        <taxon>Dothideomycetidae</taxon>
        <taxon>Capnodiales</taxon>
        <taxon>Piedraiaceae</taxon>
        <taxon>Piedraia</taxon>
    </lineage>
</organism>
<dbReference type="GO" id="GO:0016020">
    <property type="term" value="C:membrane"/>
    <property type="evidence" value="ECO:0007669"/>
    <property type="project" value="TreeGrafter"/>
</dbReference>
<dbReference type="InterPro" id="IPR026705">
    <property type="entry name" value="Hid-1/Ecm30"/>
</dbReference>